<comment type="caution">
    <text evidence="2">The sequence shown here is derived from an EMBL/GenBank/DDBJ whole genome shotgun (WGS) entry which is preliminary data.</text>
</comment>
<proteinExistence type="predicted"/>
<dbReference type="AlphaFoldDB" id="V5BKT6"/>
<dbReference type="EMBL" id="AYLP01000020">
    <property type="protein sequence ID" value="ESS68399.1"/>
    <property type="molecule type" value="Genomic_DNA"/>
</dbReference>
<dbReference type="Proteomes" id="UP000017861">
    <property type="component" value="Unassembled WGS sequence"/>
</dbReference>
<reference evidence="2 3" key="1">
    <citation type="journal article" date="2014" name="Genome Announc.">
        <title>Trypanosoma cruzi Clone Dm28c Draft Genome Sequence.</title>
        <authorList>
            <person name="Grisard E.C."/>
            <person name="Teixeira S.M."/>
            <person name="de Almeida L.G."/>
            <person name="Stoco P.H."/>
            <person name="Gerber A.L."/>
            <person name="Talavera-Lopez C."/>
            <person name="Lima O.C."/>
            <person name="Andersson B."/>
            <person name="de Vasconcelos A.T."/>
        </authorList>
    </citation>
    <scope>NUCLEOTIDE SEQUENCE [LARGE SCALE GENOMIC DNA]</scope>
    <source>
        <strain evidence="2 3">Dm28c</strain>
    </source>
</reference>
<gene>
    <name evidence="2" type="ORF">TCDM_02782</name>
</gene>
<evidence type="ECO:0000313" key="3">
    <source>
        <dbReference type="Proteomes" id="UP000017861"/>
    </source>
</evidence>
<dbReference type="VEuPathDB" id="TriTrypDB:TCDM_02782"/>
<dbReference type="OrthoDB" id="248653at2759"/>
<feature type="region of interest" description="Disordered" evidence="1">
    <location>
        <begin position="1"/>
        <end position="32"/>
    </location>
</feature>
<evidence type="ECO:0000256" key="1">
    <source>
        <dbReference type="SAM" id="MobiDB-lite"/>
    </source>
</evidence>
<accession>V5BKT6</accession>
<feature type="region of interest" description="Disordered" evidence="1">
    <location>
        <begin position="51"/>
        <end position="88"/>
    </location>
</feature>
<sequence>MPLQKSRVAAVVDGEDDSDDGELPHTANAERVPFVEELKQNVTLLYQRAAVQSSSQQATPPWNDPHVVELPPPPPPAPSRELQVRESDESLSALQRQLTALQSVLKSSQERFQVRDDATARRSLPIVTASQFKRPISEDFLHELRGCRLTQSGGDENTAHLKEGFSCHCENNLRTAYNRWRDILAEIHANALKRTSTIASKLDSEIKGQKQFLEEARQRIKGTILLTSTLSDTITCFTRYSPEHYGALQKNRKTPI</sequence>
<organism evidence="2 3">
    <name type="scientific">Trypanosoma cruzi Dm28c</name>
    <dbReference type="NCBI Taxonomy" id="1416333"/>
    <lineage>
        <taxon>Eukaryota</taxon>
        <taxon>Discoba</taxon>
        <taxon>Euglenozoa</taxon>
        <taxon>Kinetoplastea</taxon>
        <taxon>Metakinetoplastina</taxon>
        <taxon>Trypanosomatida</taxon>
        <taxon>Trypanosomatidae</taxon>
        <taxon>Trypanosoma</taxon>
        <taxon>Schizotrypanum</taxon>
    </lineage>
</organism>
<name>V5BKT6_TRYCR</name>
<evidence type="ECO:0000313" key="2">
    <source>
        <dbReference type="EMBL" id="ESS68399.1"/>
    </source>
</evidence>
<protein>
    <submittedName>
        <fullName evidence="2">Uncharacterized protein</fullName>
    </submittedName>
</protein>